<organism evidence="2 3">
    <name type="scientific">Bacillus salacetis</name>
    <dbReference type="NCBI Taxonomy" id="2315464"/>
    <lineage>
        <taxon>Bacteria</taxon>
        <taxon>Bacillati</taxon>
        <taxon>Bacillota</taxon>
        <taxon>Bacilli</taxon>
        <taxon>Bacillales</taxon>
        <taxon>Bacillaceae</taxon>
        <taxon>Bacillus</taxon>
    </lineage>
</organism>
<proteinExistence type="predicted"/>
<protein>
    <submittedName>
        <fullName evidence="2">DUF1189 domain-containing protein</fullName>
    </submittedName>
</protein>
<reference evidence="2 3" key="1">
    <citation type="submission" date="2018-09" db="EMBL/GenBank/DDBJ databases">
        <title>Bacillus saliacetes sp. nov., isolated from Thai shrimp paste (Ka-pi).</title>
        <authorList>
            <person name="Daroonpunt R."/>
            <person name="Tanasupawat S."/>
            <person name="Yiamsombut S."/>
        </authorList>
    </citation>
    <scope>NUCLEOTIDE SEQUENCE [LARGE SCALE GENOMIC DNA]</scope>
    <source>
        <strain evidence="2 3">SKP7-4</strain>
    </source>
</reference>
<dbReference type="EMBL" id="QXIR01000023">
    <property type="protein sequence ID" value="RIW31040.1"/>
    <property type="molecule type" value="Genomic_DNA"/>
</dbReference>
<dbReference type="RefSeq" id="WP_119548259.1">
    <property type="nucleotide sequence ID" value="NZ_QXIR01000023.1"/>
</dbReference>
<comment type="caution">
    <text evidence="2">The sequence shown here is derived from an EMBL/GenBank/DDBJ whole genome shotgun (WGS) entry which is preliminary data.</text>
</comment>
<keyword evidence="3" id="KW-1185">Reference proteome</keyword>
<dbReference type="AlphaFoldDB" id="A0A3A1QZ84"/>
<feature type="transmembrane region" description="Helical" evidence="1">
    <location>
        <begin position="29"/>
        <end position="51"/>
    </location>
</feature>
<dbReference type="Proteomes" id="UP000265801">
    <property type="component" value="Unassembled WGS sequence"/>
</dbReference>
<keyword evidence="1" id="KW-1133">Transmembrane helix</keyword>
<keyword evidence="1" id="KW-0812">Transmembrane</keyword>
<feature type="transmembrane region" description="Helical" evidence="1">
    <location>
        <begin position="227"/>
        <end position="247"/>
    </location>
</feature>
<accession>A0A3A1QZ84</accession>
<keyword evidence="1" id="KW-0472">Membrane</keyword>
<feature type="transmembrane region" description="Helical" evidence="1">
    <location>
        <begin position="203"/>
        <end position="221"/>
    </location>
</feature>
<sequence>MNIFKQLYKSLYSPKDIASFRHQGIGRTILYIFLLVLVSILPAAYNLAIFANDAIDRSIETVEKDLPSFTIEDGTLTSETQEPLVIDQGALTFVFDSTGSFPPSKLSEEMNAAALLKDEFAIAAAGQVQSYPYAMFNGLHADNTDISSFLSSLDSYKGIILAVFLAILYLLSAGITFIKVSIFALIGRLYANVLNRKLAYRHSWRITAYSVTLSTIFFTIMEGLNTFIPASFFLDWIVTSIVLYLAVKEIPQSEN</sequence>
<dbReference type="InterPro" id="IPR009574">
    <property type="entry name" value="DUF1189"/>
</dbReference>
<dbReference type="OrthoDB" id="1903376at2"/>
<gene>
    <name evidence="2" type="ORF">D3H55_15630</name>
</gene>
<dbReference type="Pfam" id="PF06691">
    <property type="entry name" value="DUF1189"/>
    <property type="match status" value="1"/>
</dbReference>
<evidence type="ECO:0000313" key="2">
    <source>
        <dbReference type="EMBL" id="RIW31040.1"/>
    </source>
</evidence>
<evidence type="ECO:0000313" key="3">
    <source>
        <dbReference type="Proteomes" id="UP000265801"/>
    </source>
</evidence>
<evidence type="ECO:0000256" key="1">
    <source>
        <dbReference type="SAM" id="Phobius"/>
    </source>
</evidence>
<feature type="transmembrane region" description="Helical" evidence="1">
    <location>
        <begin position="158"/>
        <end position="191"/>
    </location>
</feature>
<name>A0A3A1QZ84_9BACI</name>